<dbReference type="AlphaFoldDB" id="A0A0F8Y7Y2"/>
<organism evidence="1">
    <name type="scientific">marine sediment metagenome</name>
    <dbReference type="NCBI Taxonomy" id="412755"/>
    <lineage>
        <taxon>unclassified sequences</taxon>
        <taxon>metagenomes</taxon>
        <taxon>ecological metagenomes</taxon>
    </lineage>
</organism>
<dbReference type="EMBL" id="LAZR01054947">
    <property type="protein sequence ID" value="KKK77458.1"/>
    <property type="molecule type" value="Genomic_DNA"/>
</dbReference>
<gene>
    <name evidence="1" type="ORF">LCGC14_2853430</name>
</gene>
<proteinExistence type="predicted"/>
<comment type="caution">
    <text evidence="1">The sequence shown here is derived from an EMBL/GenBank/DDBJ whole genome shotgun (WGS) entry which is preliminary data.</text>
</comment>
<name>A0A0F8Y7Y2_9ZZZZ</name>
<accession>A0A0F8Y7Y2</accession>
<protein>
    <submittedName>
        <fullName evidence="1">Uncharacterized protein</fullName>
    </submittedName>
</protein>
<sequence>MPLFRFKCYECNETDEDMCLFQNKQYPVCSRCDTVMLDDFTPVKGAVFGDKERISTALGVHPSQIISGEAERIHPGARFNHNGDMILKNRLEQKQRLRERNWINKDSYC</sequence>
<evidence type="ECO:0000313" key="1">
    <source>
        <dbReference type="EMBL" id="KKK77458.1"/>
    </source>
</evidence>
<reference evidence="1" key="1">
    <citation type="journal article" date="2015" name="Nature">
        <title>Complex archaea that bridge the gap between prokaryotes and eukaryotes.</title>
        <authorList>
            <person name="Spang A."/>
            <person name="Saw J.H."/>
            <person name="Jorgensen S.L."/>
            <person name="Zaremba-Niedzwiedzka K."/>
            <person name="Martijn J."/>
            <person name="Lind A.E."/>
            <person name="van Eijk R."/>
            <person name="Schleper C."/>
            <person name="Guy L."/>
            <person name="Ettema T.J."/>
        </authorList>
    </citation>
    <scope>NUCLEOTIDE SEQUENCE</scope>
</reference>